<feature type="non-terminal residue" evidence="1">
    <location>
        <position position="455"/>
    </location>
</feature>
<gene>
    <name evidence="1" type="ORF">MNOR_LOCUS37303</name>
</gene>
<keyword evidence="2" id="KW-1185">Reference proteome</keyword>
<proteinExistence type="predicted"/>
<accession>A0AAV2SK20</accession>
<dbReference type="EMBL" id="CAXKWB010074043">
    <property type="protein sequence ID" value="CAL4197592.1"/>
    <property type="molecule type" value="Genomic_DNA"/>
</dbReference>
<comment type="caution">
    <text evidence="1">The sequence shown here is derived from an EMBL/GenBank/DDBJ whole genome shotgun (WGS) entry which is preliminary data.</text>
</comment>
<name>A0AAV2SK20_MEGNR</name>
<dbReference type="Proteomes" id="UP001497623">
    <property type="component" value="Unassembled WGS sequence"/>
</dbReference>
<evidence type="ECO:0000313" key="2">
    <source>
        <dbReference type="Proteomes" id="UP001497623"/>
    </source>
</evidence>
<sequence>SALNDEKDQLSRFRNILIFFTGEITRLSITNKKLKNVFENLAGRLVFIGWLCTYDQICCDTQYGHIENKENNDIPNDSKILSINPVQLERKAMPVDISQRVTTNHQKGLADADFESSEDKFITESVIEPINETEFKEVLDNTEHITEDRNSGREDFLLALLTESKMDEHMRMAVTEKLSAKDTWVITNGMNFPALNGILKSAHPKQMSIVIDSDPLSYPDFKSTILMITEKKIEFELFLNSQYSDQVKGTSDAWVNKDSRMGHFIGRLEEVGLSNLPSGLKSLHIAIDVSILQCLCKKLSALTNLDILGLQISLSPTVKTSTLPKLCYSGTNLSVSLVAPISDNYIPQVTDILAQLCPQERKGEFTSICLRETEITSTGMHSLLENLNDKQLSVSDSIRIWTAEDMSFQQKCDINRKAKHFDFGRVYIYDILSTIATMPKQIMKQETSQDTTENL</sequence>
<protein>
    <submittedName>
        <fullName evidence="1">Uncharacterized protein</fullName>
    </submittedName>
</protein>
<reference evidence="1 2" key="1">
    <citation type="submission" date="2024-05" db="EMBL/GenBank/DDBJ databases">
        <authorList>
            <person name="Wallberg A."/>
        </authorList>
    </citation>
    <scope>NUCLEOTIDE SEQUENCE [LARGE SCALE GENOMIC DNA]</scope>
</reference>
<feature type="non-terminal residue" evidence="1">
    <location>
        <position position="1"/>
    </location>
</feature>
<organism evidence="1 2">
    <name type="scientific">Meganyctiphanes norvegica</name>
    <name type="common">Northern krill</name>
    <name type="synonym">Thysanopoda norvegica</name>
    <dbReference type="NCBI Taxonomy" id="48144"/>
    <lineage>
        <taxon>Eukaryota</taxon>
        <taxon>Metazoa</taxon>
        <taxon>Ecdysozoa</taxon>
        <taxon>Arthropoda</taxon>
        <taxon>Crustacea</taxon>
        <taxon>Multicrustacea</taxon>
        <taxon>Malacostraca</taxon>
        <taxon>Eumalacostraca</taxon>
        <taxon>Eucarida</taxon>
        <taxon>Euphausiacea</taxon>
        <taxon>Euphausiidae</taxon>
        <taxon>Meganyctiphanes</taxon>
    </lineage>
</organism>
<evidence type="ECO:0000313" key="1">
    <source>
        <dbReference type="EMBL" id="CAL4197592.1"/>
    </source>
</evidence>
<dbReference type="AlphaFoldDB" id="A0AAV2SK20"/>